<name>A0A6J4R9W8_9ACTN</name>
<dbReference type="EMBL" id="CADCVK010000091">
    <property type="protein sequence ID" value="CAA9468203.1"/>
    <property type="molecule type" value="Genomic_DNA"/>
</dbReference>
<dbReference type="AlphaFoldDB" id="A0A6J4R9W8"/>
<feature type="compositionally biased region" description="Basic and acidic residues" evidence="1">
    <location>
        <begin position="21"/>
        <end position="33"/>
    </location>
</feature>
<sequence>MPGLFAPLAHHGGEQGAPCTREARRVGRGDPGRGRIPNTSTAPSLVTRFPKIGEGNCPNRKY</sequence>
<organism evidence="2">
    <name type="scientific">uncultured Rubrobacteraceae bacterium</name>
    <dbReference type="NCBI Taxonomy" id="349277"/>
    <lineage>
        <taxon>Bacteria</taxon>
        <taxon>Bacillati</taxon>
        <taxon>Actinomycetota</taxon>
        <taxon>Rubrobacteria</taxon>
        <taxon>Rubrobacterales</taxon>
        <taxon>Rubrobacteraceae</taxon>
        <taxon>environmental samples</taxon>
    </lineage>
</organism>
<proteinExistence type="predicted"/>
<accession>A0A6J4R9W8</accession>
<evidence type="ECO:0000256" key="1">
    <source>
        <dbReference type="SAM" id="MobiDB-lite"/>
    </source>
</evidence>
<reference evidence="2" key="1">
    <citation type="submission" date="2020-02" db="EMBL/GenBank/DDBJ databases">
        <authorList>
            <person name="Meier V. D."/>
        </authorList>
    </citation>
    <scope>NUCLEOTIDE SEQUENCE</scope>
    <source>
        <strain evidence="2">AVDCRST_MAG12</strain>
    </source>
</reference>
<feature type="region of interest" description="Disordered" evidence="1">
    <location>
        <begin position="1"/>
        <end position="62"/>
    </location>
</feature>
<gene>
    <name evidence="2" type="ORF">AVDCRST_MAG12-524</name>
</gene>
<evidence type="ECO:0000313" key="2">
    <source>
        <dbReference type="EMBL" id="CAA9468203.1"/>
    </source>
</evidence>
<protein>
    <submittedName>
        <fullName evidence="2">Uncharacterized protein</fullName>
    </submittedName>
</protein>